<keyword evidence="1" id="KW-0472">Membrane</keyword>
<protein>
    <recommendedName>
        <fullName evidence="4">DUF1294 domain-containing protein</fullName>
    </recommendedName>
</protein>
<dbReference type="Pfam" id="PF06961">
    <property type="entry name" value="DUF1294"/>
    <property type="match status" value="1"/>
</dbReference>
<evidence type="ECO:0000313" key="2">
    <source>
        <dbReference type="EMBL" id="KRG11531.1"/>
    </source>
</evidence>
<dbReference type="EMBL" id="LGPB01000123">
    <property type="protein sequence ID" value="KRG11531.1"/>
    <property type="molecule type" value="Genomic_DNA"/>
</dbReference>
<keyword evidence="1" id="KW-0812">Transmembrane</keyword>
<evidence type="ECO:0008006" key="4">
    <source>
        <dbReference type="Google" id="ProtNLM"/>
    </source>
</evidence>
<organism evidence="2 3">
    <name type="scientific">Lederbergia galactosidilytica</name>
    <dbReference type="NCBI Taxonomy" id="217031"/>
    <lineage>
        <taxon>Bacteria</taxon>
        <taxon>Bacillati</taxon>
        <taxon>Bacillota</taxon>
        <taxon>Bacilli</taxon>
        <taxon>Bacillales</taxon>
        <taxon>Bacillaceae</taxon>
        <taxon>Lederbergia</taxon>
    </lineage>
</organism>
<evidence type="ECO:0000256" key="1">
    <source>
        <dbReference type="SAM" id="Phobius"/>
    </source>
</evidence>
<name>A0A0Q9XSQ2_9BACI</name>
<keyword evidence="1" id="KW-1133">Transmembrane helix</keyword>
<feature type="transmembrane region" description="Helical" evidence="1">
    <location>
        <begin position="49"/>
        <end position="69"/>
    </location>
</feature>
<reference evidence="2 3" key="1">
    <citation type="submission" date="2015-06" db="EMBL/GenBank/DDBJ databases">
        <title>Genome sequencing project of Bacillus galactosidilyticus PL133.</title>
        <authorList>
            <person name="Gaiero J."/>
            <person name="Nicol R."/>
            <person name="Habash M."/>
        </authorList>
    </citation>
    <scope>NUCLEOTIDE SEQUENCE [LARGE SCALE GENOMIC DNA]</scope>
    <source>
        <strain evidence="2 3">PL133</strain>
    </source>
</reference>
<proteinExistence type="predicted"/>
<dbReference type="InterPro" id="IPR010718">
    <property type="entry name" value="DUF1294"/>
</dbReference>
<feature type="transmembrane region" description="Helical" evidence="1">
    <location>
        <begin position="6"/>
        <end position="28"/>
    </location>
</feature>
<dbReference type="PATRIC" id="fig|217031.4.peg.5922"/>
<dbReference type="AlphaFoldDB" id="A0A0Q9XSQ2"/>
<comment type="caution">
    <text evidence="2">The sequence shown here is derived from an EMBL/GenBank/DDBJ whole genome shotgun (WGS) entry which is preliminary data.</text>
</comment>
<evidence type="ECO:0000313" key="3">
    <source>
        <dbReference type="Proteomes" id="UP000053881"/>
    </source>
</evidence>
<dbReference type="Proteomes" id="UP000053881">
    <property type="component" value="Unassembled WGS sequence"/>
</dbReference>
<accession>A0A0Q9XSQ2</accession>
<feature type="transmembrane region" description="Helical" evidence="1">
    <location>
        <begin position="75"/>
        <end position="96"/>
    </location>
</feature>
<sequence length="100" mass="11584">MISPIIVIYTAIIIIVIYTAIINLWGIFVMRIDKRRAEKKEWRISEKSLWLIAVIGGAVGTTIGMWIFRHKTKHLAFKFGFPLLAVVDCFLFYLVLDRLS</sequence>
<gene>
    <name evidence="2" type="ORF">ACA29_17460</name>
</gene>